<sequence length="141" mass="16401">MKKINRTLFNKIFYVCLITTILFAFVFYVREIENYLLFIISYLTIIIITIISYLGGLNDIEYNDIKVRITHPITGNINEIFLKDLKSVYTEFVTAAGTLIVFHHLNDSKKSFGCIGCDLDEIAEMVEFINKKIKEDDKQDE</sequence>
<feature type="transmembrane region" description="Helical" evidence="1">
    <location>
        <begin position="12"/>
        <end position="29"/>
    </location>
</feature>
<keyword evidence="1" id="KW-1133">Transmembrane helix</keyword>
<dbReference type="RefSeq" id="WP_308355719.1">
    <property type="nucleotide sequence ID" value="NZ_CP129970.2"/>
</dbReference>
<keyword evidence="1" id="KW-0472">Membrane</keyword>
<proteinExistence type="predicted"/>
<keyword evidence="1" id="KW-0812">Transmembrane</keyword>
<gene>
    <name evidence="2" type="ORF">QYS48_31320</name>
</gene>
<feature type="transmembrane region" description="Helical" evidence="1">
    <location>
        <begin position="35"/>
        <end position="56"/>
    </location>
</feature>
<accession>A0AA51RCQ4</accession>
<organism evidence="2 3">
    <name type="scientific">Marivirga arenosa</name>
    <dbReference type="NCBI Taxonomy" id="3059076"/>
    <lineage>
        <taxon>Bacteria</taxon>
        <taxon>Pseudomonadati</taxon>
        <taxon>Bacteroidota</taxon>
        <taxon>Cytophagia</taxon>
        <taxon>Cytophagales</taxon>
        <taxon>Marivirgaceae</taxon>
        <taxon>Marivirga</taxon>
    </lineage>
</organism>
<protein>
    <submittedName>
        <fullName evidence="2">Uncharacterized protein</fullName>
    </submittedName>
</protein>
<reference evidence="2" key="1">
    <citation type="submission" date="2023-08" db="EMBL/GenBank/DDBJ databases">
        <title>Comparative genomics and taxonomic characterization of three novel marine species of genus Marivirga.</title>
        <authorList>
            <person name="Muhammad N."/>
            <person name="Kim S.-G."/>
        </authorList>
    </citation>
    <scope>NUCLEOTIDE SEQUENCE [LARGE SCALE GENOMIC DNA]</scope>
    <source>
        <strain evidence="2">ABR2-2</strain>
    </source>
</reference>
<dbReference type="EMBL" id="CP129970">
    <property type="protein sequence ID" value="WMN06020.1"/>
    <property type="molecule type" value="Genomic_DNA"/>
</dbReference>
<name>A0AA51RCQ4_9BACT</name>
<dbReference type="Proteomes" id="UP001244443">
    <property type="component" value="Chromosome"/>
</dbReference>
<evidence type="ECO:0000256" key="1">
    <source>
        <dbReference type="SAM" id="Phobius"/>
    </source>
</evidence>
<dbReference type="AlphaFoldDB" id="A0AA51RCQ4"/>
<evidence type="ECO:0000313" key="3">
    <source>
        <dbReference type="Proteomes" id="UP001244443"/>
    </source>
</evidence>
<evidence type="ECO:0000313" key="2">
    <source>
        <dbReference type="EMBL" id="WMN06020.1"/>
    </source>
</evidence>
<keyword evidence="3" id="KW-1185">Reference proteome</keyword>